<accession>A0ABR0QHH1</accession>
<evidence type="ECO:0000256" key="1">
    <source>
        <dbReference type="SAM" id="MobiDB-lite"/>
    </source>
</evidence>
<gene>
    <name evidence="2" type="ORF">PVK06_007504</name>
</gene>
<comment type="caution">
    <text evidence="2">The sequence shown here is derived from an EMBL/GenBank/DDBJ whole genome shotgun (WGS) entry which is preliminary data.</text>
</comment>
<proteinExistence type="predicted"/>
<keyword evidence="3" id="KW-1185">Reference proteome</keyword>
<evidence type="ECO:0000313" key="3">
    <source>
        <dbReference type="Proteomes" id="UP001358586"/>
    </source>
</evidence>
<dbReference type="EMBL" id="JARKNE010000003">
    <property type="protein sequence ID" value="KAK5838766.1"/>
    <property type="molecule type" value="Genomic_DNA"/>
</dbReference>
<sequence length="66" mass="7261">MDSEGKQGRKELPVSQEHEMVQETIVKVSRPTSGNNIPKLGTEALTRLQEEGLQSSEAGASFCEMR</sequence>
<dbReference type="Proteomes" id="UP001358586">
    <property type="component" value="Chromosome 3"/>
</dbReference>
<name>A0ABR0QHH1_GOSAR</name>
<feature type="region of interest" description="Disordered" evidence="1">
    <location>
        <begin position="1"/>
        <end position="20"/>
    </location>
</feature>
<reference evidence="2 3" key="1">
    <citation type="submission" date="2023-03" db="EMBL/GenBank/DDBJ databases">
        <title>WGS of Gossypium arboreum.</title>
        <authorList>
            <person name="Yu D."/>
        </authorList>
    </citation>
    <scope>NUCLEOTIDE SEQUENCE [LARGE SCALE GENOMIC DNA]</scope>
    <source>
        <tissue evidence="2">Leaf</tissue>
    </source>
</reference>
<evidence type="ECO:0000313" key="2">
    <source>
        <dbReference type="EMBL" id="KAK5838766.1"/>
    </source>
</evidence>
<organism evidence="2 3">
    <name type="scientific">Gossypium arboreum</name>
    <name type="common">Tree cotton</name>
    <name type="synonym">Gossypium nanking</name>
    <dbReference type="NCBI Taxonomy" id="29729"/>
    <lineage>
        <taxon>Eukaryota</taxon>
        <taxon>Viridiplantae</taxon>
        <taxon>Streptophyta</taxon>
        <taxon>Embryophyta</taxon>
        <taxon>Tracheophyta</taxon>
        <taxon>Spermatophyta</taxon>
        <taxon>Magnoliopsida</taxon>
        <taxon>eudicotyledons</taxon>
        <taxon>Gunneridae</taxon>
        <taxon>Pentapetalae</taxon>
        <taxon>rosids</taxon>
        <taxon>malvids</taxon>
        <taxon>Malvales</taxon>
        <taxon>Malvaceae</taxon>
        <taxon>Malvoideae</taxon>
        <taxon>Gossypium</taxon>
    </lineage>
</organism>
<protein>
    <submittedName>
        <fullName evidence="2">Uncharacterized protein</fullName>
    </submittedName>
</protein>